<dbReference type="InterPro" id="IPR054767">
    <property type="entry name" value="Cas10-Cmr2_palm2"/>
</dbReference>
<dbReference type="Pfam" id="PF22335">
    <property type="entry name" value="Cas10-Cmr2_palm2"/>
    <property type="match status" value="1"/>
</dbReference>
<dbReference type="InterPro" id="IPR043128">
    <property type="entry name" value="Rev_trsase/Diguanyl_cyclase"/>
</dbReference>
<evidence type="ECO:0000313" key="4">
    <source>
        <dbReference type="EMBL" id="KWX01879.1"/>
    </source>
</evidence>
<organism evidence="4 5">
    <name type="scientific">Carbonactinospora thermoautotrophica</name>
    <dbReference type="NCBI Taxonomy" id="1469144"/>
    <lineage>
        <taxon>Bacteria</taxon>
        <taxon>Bacillati</taxon>
        <taxon>Actinomycetota</taxon>
        <taxon>Actinomycetes</taxon>
        <taxon>Kitasatosporales</taxon>
        <taxon>Carbonactinosporaceae</taxon>
        <taxon>Carbonactinospora</taxon>
    </lineage>
</organism>
<evidence type="ECO:0000256" key="1">
    <source>
        <dbReference type="ARBA" id="ARBA00022741"/>
    </source>
</evidence>
<dbReference type="STRING" id="1469144.LI90_2912"/>
<evidence type="ECO:0000256" key="2">
    <source>
        <dbReference type="ARBA" id="ARBA00023118"/>
    </source>
</evidence>
<evidence type="ECO:0000259" key="3">
    <source>
        <dbReference type="Pfam" id="PF22335"/>
    </source>
</evidence>
<dbReference type="AlphaFoldDB" id="A0A132MVJ9"/>
<dbReference type="GO" id="GO:0000166">
    <property type="term" value="F:nucleotide binding"/>
    <property type="evidence" value="ECO:0007669"/>
    <property type="project" value="UniProtKB-KW"/>
</dbReference>
<comment type="caution">
    <text evidence="4">The sequence shown here is derived from an EMBL/GenBank/DDBJ whole genome shotgun (WGS) entry which is preliminary data.</text>
</comment>
<reference evidence="5" key="1">
    <citation type="submission" date="2015-04" db="EMBL/GenBank/DDBJ databases">
        <title>Physiological reanalysis, assessment of diazotrophy, and genome sequences of multiple isolates of Streptomyces thermoautotrophicus.</title>
        <authorList>
            <person name="MacKellar D.C."/>
            <person name="Lieber L."/>
            <person name="Norman J."/>
            <person name="Bolger A."/>
            <person name="Tobin C."/>
            <person name="Murray J.W."/>
            <person name="Chang R."/>
            <person name="Ford T."/>
            <person name="Nguyen P.Q."/>
            <person name="Woodward J."/>
            <person name="Permingeat H."/>
            <person name="Joshi N.S."/>
            <person name="Silver P.A."/>
            <person name="Usadel B."/>
            <person name="Rutherford A.W."/>
            <person name="Friesen M."/>
            <person name="Prell J."/>
        </authorList>
    </citation>
    <scope>NUCLEOTIDE SEQUENCE [LARGE SCALE GENOMIC DNA]</scope>
    <source>
        <strain evidence="5">H1</strain>
    </source>
</reference>
<accession>A0A132MVJ9</accession>
<dbReference type="Gene3D" id="3.30.70.270">
    <property type="match status" value="1"/>
</dbReference>
<keyword evidence="1" id="KW-0547">Nucleotide-binding</keyword>
<keyword evidence="5" id="KW-1185">Reference proteome</keyword>
<dbReference type="OrthoDB" id="442064at2"/>
<dbReference type="Proteomes" id="UP000070188">
    <property type="component" value="Unassembled WGS sequence"/>
</dbReference>
<dbReference type="EMBL" id="LAXD01000001">
    <property type="protein sequence ID" value="KWX01879.1"/>
    <property type="molecule type" value="Genomic_DNA"/>
</dbReference>
<proteinExistence type="predicted"/>
<sequence>MAWVHLVLFEAWNITRFVFVTNKRREIAGASELITYLDRRWVYEALGRVFPGFAEEWRVEERPAELLAAGAGSVKVLVRDRESAVRLVTEVTTAVLREAPGLDVCGVVSEPFDWAADGQLAEAVRQVHRDFAAVRTSRPGPDARFLRLPVVDECATTGLPAAVLVAQPDGGGEPRSAESLAKWVAYGKRDEGDGLARLAALAGTTPQALGRVVRYLSDEAEWVGVVYVDGNGLGQVFQHFERCVPDGTNRSYADTLRGFTTGLQECAEDAFRAAVAELSGPPTEPDGPGGPDGRDRVVPVLPLILGGDDLIAQCDGAVALPFARAYLRAFERLTGERPEITEALRRGGLAPRLSASAGVAIVKPHFPFEAGARLAYALLREAKQVKAQVAGPCAGLAFHVLYDSSDADLARLRGQATLGDGTRLVAQPYVVSDVPADEGWMRGRHWHDLVRRVAALRAVDEDGERLLPAAQLHDLRAGLFLGREVADARFANLVSRYRGRGLEALAGTGDSLFWAEPSGRYVTGLLDALDAADFVSAGAGS</sequence>
<protein>
    <recommendedName>
        <fullName evidence="3">Cas10/Cmr2 second palm domain-containing protein</fullName>
    </recommendedName>
</protein>
<dbReference type="PATRIC" id="fig|1469144.10.peg.3145"/>
<dbReference type="GO" id="GO:0051607">
    <property type="term" value="P:defense response to virus"/>
    <property type="evidence" value="ECO:0007669"/>
    <property type="project" value="UniProtKB-KW"/>
</dbReference>
<keyword evidence="2" id="KW-0051">Antiviral defense</keyword>
<name>A0A132MVJ9_9ACTN</name>
<evidence type="ECO:0000313" key="5">
    <source>
        <dbReference type="Proteomes" id="UP000070188"/>
    </source>
</evidence>
<feature type="domain" description="Cas10/Cmr2 second palm" evidence="3">
    <location>
        <begin position="223"/>
        <end position="386"/>
    </location>
</feature>
<gene>
    <name evidence="4" type="ORF">LI90_2912</name>
</gene>